<dbReference type="InterPro" id="IPR011004">
    <property type="entry name" value="Trimer_LpxA-like_sf"/>
</dbReference>
<dbReference type="Pfam" id="PF00132">
    <property type="entry name" value="Hexapep"/>
    <property type="match status" value="1"/>
</dbReference>
<reference evidence="5 6" key="1">
    <citation type="submission" date="2023-08" db="EMBL/GenBank/DDBJ databases">
        <title>Black Yeasts Isolated from many extreme environments.</title>
        <authorList>
            <person name="Coleine C."/>
            <person name="Stajich J.E."/>
            <person name="Selbmann L."/>
        </authorList>
    </citation>
    <scope>NUCLEOTIDE SEQUENCE [LARGE SCALE GENOMIC DNA]</scope>
    <source>
        <strain evidence="5 6">CCFEE 536</strain>
    </source>
</reference>
<evidence type="ECO:0000259" key="4">
    <source>
        <dbReference type="SMART" id="SM01266"/>
    </source>
</evidence>
<evidence type="ECO:0000313" key="5">
    <source>
        <dbReference type="EMBL" id="KAK5256678.1"/>
    </source>
</evidence>
<evidence type="ECO:0000256" key="1">
    <source>
        <dbReference type="ARBA" id="ARBA00007274"/>
    </source>
</evidence>
<dbReference type="Gene3D" id="2.160.10.10">
    <property type="entry name" value="Hexapeptide repeat proteins"/>
    <property type="match status" value="1"/>
</dbReference>
<dbReference type="SMART" id="SM01266">
    <property type="entry name" value="Mac"/>
    <property type="match status" value="1"/>
</dbReference>
<dbReference type="InterPro" id="IPR001451">
    <property type="entry name" value="Hexapep"/>
</dbReference>
<evidence type="ECO:0000256" key="3">
    <source>
        <dbReference type="SAM" id="MobiDB-lite"/>
    </source>
</evidence>
<keyword evidence="6" id="KW-1185">Reference proteome</keyword>
<accession>A0ABR0LYQ2</accession>
<dbReference type="InterPro" id="IPR051159">
    <property type="entry name" value="Hexapeptide_acetyltransf"/>
</dbReference>
<dbReference type="InterPro" id="IPR024688">
    <property type="entry name" value="Mac_dom"/>
</dbReference>
<dbReference type="Proteomes" id="UP001357485">
    <property type="component" value="Unassembled WGS sequence"/>
</dbReference>
<dbReference type="PANTHER" id="PTHR23416">
    <property type="entry name" value="SIALIC ACID SYNTHASE-RELATED"/>
    <property type="match status" value="1"/>
</dbReference>
<keyword evidence="2" id="KW-0808">Transferase</keyword>
<comment type="caution">
    <text evidence="5">The sequence shown here is derived from an EMBL/GenBank/DDBJ whole genome shotgun (WGS) entry which is preliminary data.</text>
</comment>
<dbReference type="PANTHER" id="PTHR23416:SF54">
    <property type="entry name" value="ACETYLTRANSFERASE, CYSE_LACA_LPXA_NODL FAMILY (AFU_ORTHOLOGUE AFUA_2G08430)-RELATED"/>
    <property type="match status" value="1"/>
</dbReference>
<protein>
    <recommendedName>
        <fullName evidence="4">Maltose/galactoside acetyltransferase domain-containing protein</fullName>
    </recommendedName>
</protein>
<feature type="domain" description="Maltose/galactoside acetyltransferase" evidence="4">
    <location>
        <begin position="38"/>
        <end position="91"/>
    </location>
</feature>
<dbReference type="PROSITE" id="PS00101">
    <property type="entry name" value="HEXAPEP_TRANSFERASES"/>
    <property type="match status" value="1"/>
</dbReference>
<feature type="region of interest" description="Disordered" evidence="3">
    <location>
        <begin position="243"/>
        <end position="270"/>
    </location>
</feature>
<dbReference type="CDD" id="cd03357">
    <property type="entry name" value="LbH_MAT_GAT"/>
    <property type="match status" value="1"/>
</dbReference>
<proteinExistence type="inferred from homology"/>
<dbReference type="SUPFAM" id="SSF51161">
    <property type="entry name" value="Trimeric LpxA-like enzymes"/>
    <property type="match status" value="1"/>
</dbReference>
<comment type="similarity">
    <text evidence="1">Belongs to the transferase hexapeptide repeat family.</text>
</comment>
<dbReference type="Pfam" id="PF12464">
    <property type="entry name" value="Mac"/>
    <property type="match status" value="1"/>
</dbReference>
<gene>
    <name evidence="5" type="ORF">LTR16_002672</name>
</gene>
<organism evidence="5 6">
    <name type="scientific">Cryomyces antarcticus</name>
    <dbReference type="NCBI Taxonomy" id="329879"/>
    <lineage>
        <taxon>Eukaryota</taxon>
        <taxon>Fungi</taxon>
        <taxon>Dikarya</taxon>
        <taxon>Ascomycota</taxon>
        <taxon>Pezizomycotina</taxon>
        <taxon>Dothideomycetes</taxon>
        <taxon>Dothideomycetes incertae sedis</taxon>
        <taxon>Cryomyces</taxon>
    </lineage>
</organism>
<evidence type="ECO:0000313" key="6">
    <source>
        <dbReference type="Proteomes" id="UP001357485"/>
    </source>
</evidence>
<dbReference type="EMBL" id="JAVRRA010008430">
    <property type="protein sequence ID" value="KAK5256678.1"/>
    <property type="molecule type" value="Genomic_DNA"/>
</dbReference>
<name>A0ABR0LYQ2_9PEZI</name>
<dbReference type="InterPro" id="IPR018357">
    <property type="entry name" value="Hexapep_transf_CS"/>
</dbReference>
<sequence length="270" mass="29663">MSISTANGIMEQLTCDSTTEDSRIPHSMQKSRSDNHWRALRGELYYASTPEMVRLRKRCSEACRRYNSATDALTRRQMVKMWRDIVQDPRPLPAELASQDIDDVQFEDDPWVEAPIHIDYGTNLELGAGVFINFNCTVIDTCHVSIGARTLVGPNVSLYSGTHPIDPRLRNGTKGPELGREIHIGEDCWVGGNVVILPGVTIGDGSTVGAGSVVTKDVPPLVVAAGNPARILRRIDRLSESPEIVDMDGDVERDSGPMLRASLEDETPPT</sequence>
<evidence type="ECO:0000256" key="2">
    <source>
        <dbReference type="ARBA" id="ARBA00022679"/>
    </source>
</evidence>